<accession>A0A6M3IJE1</accession>
<organism evidence="3">
    <name type="scientific">viral metagenome</name>
    <dbReference type="NCBI Taxonomy" id="1070528"/>
    <lineage>
        <taxon>unclassified sequences</taxon>
        <taxon>metagenomes</taxon>
        <taxon>organismal metagenomes</taxon>
    </lineage>
</organism>
<dbReference type="InterPro" id="IPR036869">
    <property type="entry name" value="J_dom_sf"/>
</dbReference>
<feature type="domain" description="J" evidence="2">
    <location>
        <begin position="284"/>
        <end position="351"/>
    </location>
</feature>
<evidence type="ECO:0000256" key="1">
    <source>
        <dbReference type="SAM" id="MobiDB-lite"/>
    </source>
</evidence>
<dbReference type="InterPro" id="IPR001623">
    <property type="entry name" value="DnaJ_domain"/>
</dbReference>
<proteinExistence type="predicted"/>
<evidence type="ECO:0000259" key="2">
    <source>
        <dbReference type="PROSITE" id="PS50076"/>
    </source>
</evidence>
<dbReference type="PANTHER" id="PTHR24074">
    <property type="entry name" value="CO-CHAPERONE PROTEIN DJLA"/>
    <property type="match status" value="1"/>
</dbReference>
<dbReference type="InterPro" id="IPR050817">
    <property type="entry name" value="DjlA_DnaK_co-chaperone"/>
</dbReference>
<name>A0A6M3IJE1_9ZZZZ</name>
<dbReference type="AlphaFoldDB" id="A0A6M3IJE1"/>
<dbReference type="EMBL" id="MT141276">
    <property type="protein sequence ID" value="QJA57493.1"/>
    <property type="molecule type" value="Genomic_DNA"/>
</dbReference>
<sequence>MPNWWEKDNAVKQDWWSQDKEVALGKAVPEQAEEVLQTATDLQVPADVVEQNWDSIGDKELKTIDFAPGYSGPRLREWNPSLWERFKLMFDKPAPLPKAYDTPEGQKLVTQQLGEFREEAPAKTAAWFAARNLWGGYAAGRAFFIPDVLAKYGKGDIDAAASVDRLFGATPTPKEKQIAETIKFFGAARSIAGVARYLGLMRSVPATRTSAAQLAQIIESGKLGFLVETNKQVSMMLTDSPEYEGAVAPLKTGAIFAGLTFLAIGAAAPFRSAWESLMPSEQDRALKLLGLKPGATQEEIKAAFRKKTLQYHPDKAAGLRKEFDEIIEARNTLRDKVKKDVITRRTVRKLLEGPTEKPPEAPGIAQEGVTPAEPTQVAPEAGKAAVGKAGAVAKPKATVGEAIAETAKRFAAEEAGTIDMTPLIKAGPQIQSAAEKLAKITTRFQGLDAPVRETLVAYEEATKTLGTVAKDIAIEKFGHLSEAEERAIEDYRELADKDPERFGNLPEELKADYAEMVRSYDEIGKRLEELGYPADWPKGQIKWLEDKLATLNAAEIPNVGAIEAVEKAIEDITDVGYIHHAYRATPKSKRVRQFFQKKITSRPSGLLGRKYATYQAAEETGLKRLSLSAAYADALAAIMRAEAAEQLIQAINQNPHLSAWAKDAPPDWVTVDENAFPSSVTRTAYEDKKGVIRHRTMRRKYAPPIAEALGELSYVRGRHLLETAYDKVNLGFKLIGFYRPEIMTKNDAIQLWRVAGIKGAFPLLPQVGRTAPVVLSGSDESMLEKVFETLLDKIGGQALEIAVNKGPIYDKLRKGGLFNNVVNHTPAASALAQHMIDTIREDSGEKAARLAKQYLNPANFLDNLRSFQEATTWRLDEVMRIAAWLAVKDAPMLEGKSNFEKIEFVNDAMVNYGKLPKETKRWVNKAFFVPNYRIGNFRFFWGQLAQEPWRFKGPILRTIGYKLFIQYGLPTTVATAIYMATGERRDVRAEKGYKIVIHNPKTNADTVFSLSDPLLEGAKITQRPISQTLFNNLSAGLNIIVRSVSGPRRKDQEDIFGEFFKLGTPFWRDLLLMKSEDKTRAEKTLTFLTIAYVYHRQGRMVEEQSAISSIAKALSLWTDWKEQAADIQRIITGRTAFYAPGGPFGKLLRQYEIEQDISATKQDKHLDNLLRRGKDEEAIKYAMENELYKTPDGYAGRVVRMRAPLVYTWEVLPPVEQVKFMKWLKEKGYPIDYDAIKSKKTVGDALPEFKKAMKAELKKLAEAYKEDRGKK</sequence>
<dbReference type="CDD" id="cd06257">
    <property type="entry name" value="DnaJ"/>
    <property type="match status" value="1"/>
</dbReference>
<feature type="compositionally biased region" description="Basic and acidic residues" evidence="1">
    <location>
        <begin position="350"/>
        <end position="359"/>
    </location>
</feature>
<protein>
    <submittedName>
        <fullName evidence="3">Putative chaperone</fullName>
    </submittedName>
</protein>
<dbReference type="SMART" id="SM00271">
    <property type="entry name" value="DnaJ"/>
    <property type="match status" value="1"/>
</dbReference>
<gene>
    <name evidence="3" type="ORF">MM415B01630_0009</name>
</gene>
<feature type="region of interest" description="Disordered" evidence="1">
    <location>
        <begin position="350"/>
        <end position="382"/>
    </location>
</feature>
<evidence type="ECO:0000313" key="3">
    <source>
        <dbReference type="EMBL" id="QJA57493.1"/>
    </source>
</evidence>
<dbReference type="Pfam" id="PF00226">
    <property type="entry name" value="DnaJ"/>
    <property type="match status" value="1"/>
</dbReference>
<dbReference type="Gene3D" id="1.10.287.110">
    <property type="entry name" value="DnaJ domain"/>
    <property type="match status" value="1"/>
</dbReference>
<dbReference type="PROSITE" id="PS50076">
    <property type="entry name" value="DNAJ_2"/>
    <property type="match status" value="1"/>
</dbReference>
<dbReference type="SUPFAM" id="SSF46565">
    <property type="entry name" value="Chaperone J-domain"/>
    <property type="match status" value="1"/>
</dbReference>
<reference evidence="3" key="1">
    <citation type="submission" date="2020-03" db="EMBL/GenBank/DDBJ databases">
        <title>The deep terrestrial virosphere.</title>
        <authorList>
            <person name="Holmfeldt K."/>
            <person name="Nilsson E."/>
            <person name="Simone D."/>
            <person name="Lopez-Fernandez M."/>
            <person name="Wu X."/>
            <person name="de Brujin I."/>
            <person name="Lundin D."/>
            <person name="Andersson A."/>
            <person name="Bertilsson S."/>
            <person name="Dopson M."/>
        </authorList>
    </citation>
    <scope>NUCLEOTIDE SEQUENCE</scope>
    <source>
        <strain evidence="3">MM415B01630</strain>
    </source>
</reference>